<proteinExistence type="predicted"/>
<keyword evidence="2" id="KW-1185">Reference proteome</keyword>
<reference evidence="1" key="1">
    <citation type="submission" date="2021-06" db="EMBL/GenBank/DDBJ databases">
        <authorList>
            <person name="Kallberg Y."/>
            <person name="Tangrot J."/>
            <person name="Rosling A."/>
        </authorList>
    </citation>
    <scope>NUCLEOTIDE SEQUENCE</scope>
    <source>
        <strain evidence="1">28 12/20/2015</strain>
    </source>
</reference>
<comment type="caution">
    <text evidence="1">The sequence shown here is derived from an EMBL/GenBank/DDBJ whole genome shotgun (WGS) entry which is preliminary data.</text>
</comment>
<dbReference type="Proteomes" id="UP000789366">
    <property type="component" value="Unassembled WGS sequence"/>
</dbReference>
<protein>
    <submittedName>
        <fullName evidence="1">554_t:CDS:1</fullName>
    </submittedName>
</protein>
<evidence type="ECO:0000313" key="2">
    <source>
        <dbReference type="Proteomes" id="UP000789366"/>
    </source>
</evidence>
<dbReference type="EMBL" id="CAJVPW010051652">
    <property type="protein sequence ID" value="CAG8766881.1"/>
    <property type="molecule type" value="Genomic_DNA"/>
</dbReference>
<sequence>ELPDHDWVVAKKHKLIPSVYAILDVQEGRYGHADAVTYSGPTFIKVRSSKHDSSTAYSHGKDFDNLINKRKLHNYITTIDEQSKPIVVLLTDSGPEENSHYKKTVQIMFEHFDIYNLNTIIVACFAPHQTPLSHNLAGVILRHNIFETHLDAQLRTNNKELEKHNFKAAGDVLASIWENTVIDNYLVLVKYVEPSELQSVMIEAA</sequence>
<accession>A0ACA9QWB8</accession>
<gene>
    <name evidence="1" type="ORF">SPELUC_LOCUS15519</name>
</gene>
<feature type="non-terminal residue" evidence="1">
    <location>
        <position position="1"/>
    </location>
</feature>
<name>A0ACA9QWB8_9GLOM</name>
<organism evidence="1 2">
    <name type="scientific">Cetraspora pellucida</name>
    <dbReference type="NCBI Taxonomy" id="1433469"/>
    <lineage>
        <taxon>Eukaryota</taxon>
        <taxon>Fungi</taxon>
        <taxon>Fungi incertae sedis</taxon>
        <taxon>Mucoromycota</taxon>
        <taxon>Glomeromycotina</taxon>
        <taxon>Glomeromycetes</taxon>
        <taxon>Diversisporales</taxon>
        <taxon>Gigasporaceae</taxon>
        <taxon>Cetraspora</taxon>
    </lineage>
</organism>
<feature type="non-terminal residue" evidence="1">
    <location>
        <position position="205"/>
    </location>
</feature>
<evidence type="ECO:0000313" key="1">
    <source>
        <dbReference type="EMBL" id="CAG8766881.1"/>
    </source>
</evidence>